<name>A0A0W8FVQ5_9ZZZZ</name>
<dbReference type="EMBL" id="LNQE01000791">
    <property type="protein sequence ID" value="KUG24960.1"/>
    <property type="molecule type" value="Genomic_DNA"/>
</dbReference>
<dbReference type="PIRSF" id="PIRSF002155">
    <property type="entry name" value="Ribosomal_L1"/>
    <property type="match status" value="1"/>
</dbReference>
<dbReference type="HAMAP" id="MF_01318_B">
    <property type="entry name" value="Ribosomal_uL1_B"/>
    <property type="match status" value="1"/>
</dbReference>
<dbReference type="AlphaFoldDB" id="A0A0W8FVQ5"/>
<evidence type="ECO:0000256" key="4">
    <source>
        <dbReference type="ARBA" id="ARBA00022980"/>
    </source>
</evidence>
<keyword evidence="5" id="KW-0687">Ribonucleoprotein</keyword>
<evidence type="ECO:0000256" key="3">
    <source>
        <dbReference type="ARBA" id="ARBA00022884"/>
    </source>
</evidence>
<dbReference type="InterPro" id="IPR028364">
    <property type="entry name" value="Ribosomal_uL1/biogenesis"/>
</dbReference>
<dbReference type="InterPro" id="IPR023674">
    <property type="entry name" value="Ribosomal_uL1-like"/>
</dbReference>
<proteinExistence type="inferred from homology"/>
<dbReference type="InterPro" id="IPR005878">
    <property type="entry name" value="Ribosom_uL1_bac-type"/>
</dbReference>
<dbReference type="PANTHER" id="PTHR36427:SF3">
    <property type="entry name" value="LARGE RIBOSOMAL SUBUNIT PROTEIN UL1M"/>
    <property type="match status" value="1"/>
</dbReference>
<dbReference type="PROSITE" id="PS01199">
    <property type="entry name" value="RIBOSOMAL_L1"/>
    <property type="match status" value="1"/>
</dbReference>
<evidence type="ECO:0000256" key="2">
    <source>
        <dbReference type="ARBA" id="ARBA00022730"/>
    </source>
</evidence>
<dbReference type="GO" id="GO:0003735">
    <property type="term" value="F:structural constituent of ribosome"/>
    <property type="evidence" value="ECO:0007669"/>
    <property type="project" value="InterPro"/>
</dbReference>
<keyword evidence="4 6" id="KW-0689">Ribosomal protein</keyword>
<dbReference type="GO" id="GO:0006412">
    <property type="term" value="P:translation"/>
    <property type="evidence" value="ECO:0007669"/>
    <property type="project" value="InterPro"/>
</dbReference>
<comment type="caution">
    <text evidence="6">The sequence shown here is derived from an EMBL/GenBank/DDBJ whole genome shotgun (WGS) entry which is preliminary data.</text>
</comment>
<comment type="similarity">
    <text evidence="1">Belongs to the universal ribosomal protein uL1 family.</text>
</comment>
<dbReference type="NCBIfam" id="TIGR01169">
    <property type="entry name" value="rplA_bact"/>
    <property type="match status" value="1"/>
</dbReference>
<accession>A0A0W8FVQ5</accession>
<evidence type="ECO:0000256" key="1">
    <source>
        <dbReference type="ARBA" id="ARBA00010531"/>
    </source>
</evidence>
<dbReference type="InterPro" id="IPR023673">
    <property type="entry name" value="Ribosomal_uL1_CS"/>
</dbReference>
<keyword evidence="2" id="KW-0699">rRNA-binding</keyword>
<protein>
    <submittedName>
        <fullName evidence="6">Lsu ribosomal protein l1p (L10ae)</fullName>
    </submittedName>
</protein>
<dbReference type="PANTHER" id="PTHR36427">
    <property type="entry name" value="54S RIBOSOMAL PROTEIN L1, MITOCHONDRIAL"/>
    <property type="match status" value="1"/>
</dbReference>
<organism evidence="6">
    <name type="scientific">hydrocarbon metagenome</name>
    <dbReference type="NCBI Taxonomy" id="938273"/>
    <lineage>
        <taxon>unclassified sequences</taxon>
        <taxon>metagenomes</taxon>
        <taxon>ecological metagenomes</taxon>
    </lineage>
</organism>
<dbReference type="GO" id="GO:0015934">
    <property type="term" value="C:large ribosomal subunit"/>
    <property type="evidence" value="ECO:0007669"/>
    <property type="project" value="InterPro"/>
</dbReference>
<dbReference type="CDD" id="cd00403">
    <property type="entry name" value="Ribosomal_L1"/>
    <property type="match status" value="1"/>
</dbReference>
<evidence type="ECO:0000256" key="5">
    <source>
        <dbReference type="ARBA" id="ARBA00023274"/>
    </source>
</evidence>
<dbReference type="SUPFAM" id="SSF56808">
    <property type="entry name" value="Ribosomal protein L1"/>
    <property type="match status" value="1"/>
</dbReference>
<dbReference type="Gene3D" id="3.40.50.790">
    <property type="match status" value="1"/>
</dbReference>
<keyword evidence="3" id="KW-0694">RNA-binding</keyword>
<evidence type="ECO:0000313" key="6">
    <source>
        <dbReference type="EMBL" id="KUG24960.1"/>
    </source>
</evidence>
<dbReference type="InterPro" id="IPR016095">
    <property type="entry name" value="Ribosomal_uL1_3-a/b-sand"/>
</dbReference>
<sequence>MKSSKRVKVFREKLDKNKEYSLTDAIKSLKEFSSVKFDETLDCAIRLGVDPRHADQMVRGTVSLPNGTGKEVRVLVIAKGAKAEEAKAAGADHAGFEDYLEKIKGGWADIDVIIASPDTMAELGKLGRVLGPKGLMPNPKSGTVTNDVAQAVKEVKAGKIEFRVEKAGIVHASLGKLSFTEQQLEENARAFIRTIMKMKPSSAKGQYVRSLYLTSTMGPGLRISKDETASAVKQD</sequence>
<reference evidence="6" key="1">
    <citation type="journal article" date="2015" name="Proc. Natl. Acad. Sci. U.S.A.">
        <title>Networks of energetic and metabolic interactions define dynamics in microbial communities.</title>
        <authorList>
            <person name="Embree M."/>
            <person name="Liu J.K."/>
            <person name="Al-Bassam M.M."/>
            <person name="Zengler K."/>
        </authorList>
    </citation>
    <scope>NUCLEOTIDE SEQUENCE</scope>
</reference>
<dbReference type="InterPro" id="IPR002143">
    <property type="entry name" value="Ribosomal_uL1"/>
</dbReference>
<dbReference type="FunFam" id="3.40.50.790:FF:000001">
    <property type="entry name" value="50S ribosomal protein L1"/>
    <property type="match status" value="1"/>
</dbReference>
<dbReference type="Pfam" id="PF00687">
    <property type="entry name" value="Ribosomal_L1"/>
    <property type="match status" value="1"/>
</dbReference>
<dbReference type="GO" id="GO:0019843">
    <property type="term" value="F:rRNA binding"/>
    <property type="evidence" value="ECO:0007669"/>
    <property type="project" value="UniProtKB-KW"/>
</dbReference>
<gene>
    <name evidence="6" type="ORF">ASZ90_005218</name>
</gene>
<dbReference type="Gene3D" id="3.30.190.20">
    <property type="match status" value="1"/>
</dbReference>